<organism evidence="11 12">
    <name type="scientific">Cohnella zeiphila</name>
    <dbReference type="NCBI Taxonomy" id="2761120"/>
    <lineage>
        <taxon>Bacteria</taxon>
        <taxon>Bacillati</taxon>
        <taxon>Bacillota</taxon>
        <taxon>Bacilli</taxon>
        <taxon>Bacillales</taxon>
        <taxon>Paenibacillaceae</taxon>
        <taxon>Cohnella</taxon>
    </lineage>
</organism>
<evidence type="ECO:0000256" key="8">
    <source>
        <dbReference type="SAM" id="Phobius"/>
    </source>
</evidence>
<dbReference type="InterPro" id="IPR023908">
    <property type="entry name" value="xxxLxxG_rpt"/>
</dbReference>
<keyword evidence="5 8" id="KW-1133">Transmembrane helix</keyword>
<keyword evidence="9" id="KW-0732">Signal</keyword>
<feature type="transmembrane region" description="Helical" evidence="8">
    <location>
        <begin position="238"/>
        <end position="257"/>
    </location>
</feature>
<feature type="transmembrane region" description="Helical" evidence="8">
    <location>
        <begin position="286"/>
        <end position="308"/>
    </location>
</feature>
<feature type="transmembrane region" description="Helical" evidence="8">
    <location>
        <begin position="314"/>
        <end position="336"/>
    </location>
</feature>
<feature type="region of interest" description="Disordered" evidence="7">
    <location>
        <begin position="1046"/>
        <end position="1068"/>
    </location>
</feature>
<feature type="transmembrane region" description="Helical" evidence="8">
    <location>
        <begin position="368"/>
        <end position="385"/>
    </location>
</feature>
<feature type="transmembrane region" description="Helical" evidence="8">
    <location>
        <begin position="184"/>
        <end position="201"/>
    </location>
</feature>
<dbReference type="Proteomes" id="UP000564644">
    <property type="component" value="Unassembled WGS sequence"/>
</dbReference>
<feature type="transmembrane region" description="Helical" evidence="8">
    <location>
        <begin position="1001"/>
        <end position="1025"/>
    </location>
</feature>
<evidence type="ECO:0000256" key="5">
    <source>
        <dbReference type="ARBA" id="ARBA00022989"/>
    </source>
</evidence>
<dbReference type="Pfam" id="PF03176">
    <property type="entry name" value="MMPL"/>
    <property type="match status" value="2"/>
</dbReference>
<keyword evidence="12" id="KW-1185">Reference proteome</keyword>
<dbReference type="Gene3D" id="1.10.287.950">
    <property type="entry name" value="Methyl-accepting chemotaxis protein"/>
    <property type="match status" value="2"/>
</dbReference>
<dbReference type="InterPro" id="IPR004869">
    <property type="entry name" value="MMPL_dom"/>
</dbReference>
<keyword evidence="6 8" id="KW-0472">Membrane</keyword>
<evidence type="ECO:0000256" key="4">
    <source>
        <dbReference type="ARBA" id="ARBA00022692"/>
    </source>
</evidence>
<protein>
    <submittedName>
        <fullName evidence="11">MMPL family transporter</fullName>
    </submittedName>
</protein>
<evidence type="ECO:0000256" key="2">
    <source>
        <dbReference type="ARBA" id="ARBA00010157"/>
    </source>
</evidence>
<name>A0A7X0SNH5_9BACL</name>
<evidence type="ECO:0000313" key="11">
    <source>
        <dbReference type="EMBL" id="MBB6733091.1"/>
    </source>
</evidence>
<evidence type="ECO:0000256" key="3">
    <source>
        <dbReference type="ARBA" id="ARBA00022475"/>
    </source>
</evidence>
<dbReference type="SUPFAM" id="SSF82866">
    <property type="entry name" value="Multidrug efflux transporter AcrB transmembrane domain"/>
    <property type="match status" value="2"/>
</dbReference>
<comment type="similarity">
    <text evidence="2">Belongs to the resistance-nodulation-cell division (RND) (TC 2.A.6) family. MmpL subfamily.</text>
</comment>
<evidence type="ECO:0000256" key="1">
    <source>
        <dbReference type="ARBA" id="ARBA00004651"/>
    </source>
</evidence>
<feature type="chain" id="PRO_5039314435" evidence="9">
    <location>
        <begin position="31"/>
        <end position="1068"/>
    </location>
</feature>
<sequence>MKTILRMRWLVLALWLAAVAALALTAPNMADLVREKGQITVPNGYSSSNANEWLNEMSAQDDSGSKGQSTALVFHSDRKLTQDQLDEIKQGIESLKAQGSQLGVTGVTSSFDNPELADQMVSKDGKTVLALVNVDLEGREASAVSDSLYDALSTVKVEHYFTGGWMIEEDVVQSSESGLKKTELITVGFILIILFVVFRSAIAPFIPLFAVGISYVAAQSVVSYLVRYLDFPLSNFTQIFMVAIMFGIGTDYCILLISRFKEELAHNGGDKTQAILTTYRTAGRTVLVSGLAVLVGFSAIGFSTFGLYRSAVAVAVGVAVLLIALVTLVPFFMATLGKAIFWPSRGALEHKPNAMWGALGSFSLKRPLWALVVLAVILVPFLSMYKGTISFDSLDEIGSKYNSVKAFNVIADSFGPGEALPTTVVLKSDKPLDSSEGLAAIEEATRELGKVDGVEAVRSATRPTGEALGDFQVSNQASALDDGLTQGANGIGQVAQGLSDAGKQLEGNASKLSGAASGARQLANGTEDLKKGIDQLGDGLKRIEQGLRDGSAGAGQLKQGLRDAKASADKLAAAGKELSANYAKLESGLGTLSKSYGDLAASQKSLVSGLADLGQGLGSLADQHPELQQDDGFKQAQSALSQLQTNASGIQSGLERLNGQLAGVTAGLTQANGALSQAAAGQAKLAAGLQTLADGIASLQSGIDQAAAGQGQIIAQIPGVSGGADKIASGQKELADGFIQLNSQLDQLTSGLNQSVDGLNQVTSGLSSAQGYLGQLSSGSNGELGGWLVPNEALQNADFQTALDTYLSKDRKLAKIDVVFSQNPYASETLDHVDELKAAVDRALKGSAFSQTQVSIGGVSSMNNDLRHISSGDYSRTVILMLIGIALILIALFRSIVIPLYIILSLIGTYYTSMAMTELIFVRILGHAGVTWTTPFFGFVLLLALGVDYSIFLMDRFRENRHLPPQEAILQAMKSMGSVILSAAVILGGTFAAMLPSGVMTLLQVATVVLCGLFLYAVVILPLFIPVMVRTFGEANGWPFMNRQGRDSSDGFAPPVPSARSDAGRING</sequence>
<proteinExistence type="inferred from homology"/>
<dbReference type="RefSeq" id="WP_185130750.1">
    <property type="nucleotide sequence ID" value="NZ_JACJVO010000024.1"/>
</dbReference>
<keyword evidence="3" id="KW-1003">Cell membrane</keyword>
<feature type="transmembrane region" description="Helical" evidence="8">
    <location>
        <begin position="975"/>
        <end position="995"/>
    </location>
</feature>
<gene>
    <name evidence="11" type="ORF">H7C18_19415</name>
</gene>
<reference evidence="11 12" key="1">
    <citation type="submission" date="2020-08" db="EMBL/GenBank/DDBJ databases">
        <title>Cohnella phylogeny.</title>
        <authorList>
            <person name="Dunlap C."/>
        </authorList>
    </citation>
    <scope>NUCLEOTIDE SEQUENCE [LARGE SCALE GENOMIC DNA]</scope>
    <source>
        <strain evidence="11 12">CBP 2801</strain>
    </source>
</reference>
<evidence type="ECO:0000256" key="9">
    <source>
        <dbReference type="SAM" id="SignalP"/>
    </source>
</evidence>
<dbReference type="GO" id="GO:0005886">
    <property type="term" value="C:plasma membrane"/>
    <property type="evidence" value="ECO:0007669"/>
    <property type="project" value="UniProtKB-SubCell"/>
</dbReference>
<dbReference type="PANTHER" id="PTHR33406:SF6">
    <property type="entry name" value="MEMBRANE PROTEIN YDGH-RELATED"/>
    <property type="match status" value="1"/>
</dbReference>
<dbReference type="NCBIfam" id="TIGR03057">
    <property type="entry name" value="xxxLxxG_by_4"/>
    <property type="match status" value="1"/>
</dbReference>
<feature type="transmembrane region" description="Helical" evidence="8">
    <location>
        <begin position="936"/>
        <end position="954"/>
    </location>
</feature>
<evidence type="ECO:0000256" key="6">
    <source>
        <dbReference type="ARBA" id="ARBA00023136"/>
    </source>
</evidence>
<evidence type="ECO:0000256" key="7">
    <source>
        <dbReference type="SAM" id="MobiDB-lite"/>
    </source>
</evidence>
<evidence type="ECO:0000313" key="12">
    <source>
        <dbReference type="Proteomes" id="UP000564644"/>
    </source>
</evidence>
<dbReference type="PROSITE" id="PS00599">
    <property type="entry name" value="AA_TRANSFER_CLASS_2"/>
    <property type="match status" value="1"/>
</dbReference>
<dbReference type="Gene3D" id="1.20.1640.10">
    <property type="entry name" value="Multidrug efflux transporter AcrB transmembrane domain"/>
    <property type="match status" value="2"/>
</dbReference>
<dbReference type="EMBL" id="JACJVO010000024">
    <property type="protein sequence ID" value="MBB6733091.1"/>
    <property type="molecule type" value="Genomic_DNA"/>
</dbReference>
<dbReference type="SUPFAM" id="SSF58104">
    <property type="entry name" value="Methyl-accepting chemotaxis protein (MCP) signaling domain"/>
    <property type="match status" value="1"/>
</dbReference>
<feature type="domain" description="Membrane transport protein MMPL" evidence="10">
    <location>
        <begin position="747"/>
        <end position="1043"/>
    </location>
</feature>
<dbReference type="InterPro" id="IPR050545">
    <property type="entry name" value="Mycobact_MmpL"/>
</dbReference>
<dbReference type="InterPro" id="IPR001917">
    <property type="entry name" value="Aminotrans_II_pyridoxalP_BS"/>
</dbReference>
<dbReference type="GO" id="GO:0016740">
    <property type="term" value="F:transferase activity"/>
    <property type="evidence" value="ECO:0007669"/>
    <property type="project" value="InterPro"/>
</dbReference>
<comment type="subcellular location">
    <subcellularLocation>
        <location evidence="1">Cell membrane</location>
        <topology evidence="1">Multi-pass membrane protein</topology>
    </subcellularLocation>
</comment>
<evidence type="ECO:0000259" key="10">
    <source>
        <dbReference type="Pfam" id="PF03176"/>
    </source>
</evidence>
<feature type="transmembrane region" description="Helical" evidence="8">
    <location>
        <begin position="874"/>
        <end position="893"/>
    </location>
</feature>
<keyword evidence="4 8" id="KW-0812">Transmembrane</keyword>
<feature type="signal peptide" evidence="9">
    <location>
        <begin position="1"/>
        <end position="30"/>
    </location>
</feature>
<dbReference type="AlphaFoldDB" id="A0A7X0SNH5"/>
<feature type="transmembrane region" description="Helical" evidence="8">
    <location>
        <begin position="900"/>
        <end position="924"/>
    </location>
</feature>
<dbReference type="PANTHER" id="PTHR33406">
    <property type="entry name" value="MEMBRANE PROTEIN MJ1562-RELATED"/>
    <property type="match status" value="1"/>
</dbReference>
<comment type="caution">
    <text evidence="11">The sequence shown here is derived from an EMBL/GenBank/DDBJ whole genome shotgun (WGS) entry which is preliminary data.</text>
</comment>
<feature type="domain" description="Membrane transport protein MMPL" evidence="10">
    <location>
        <begin position="59"/>
        <end position="368"/>
    </location>
</feature>
<accession>A0A7X0SNH5</accession>